<keyword evidence="11" id="KW-1185">Reference proteome</keyword>
<evidence type="ECO:0000256" key="2">
    <source>
        <dbReference type="ARBA" id="ARBA00004709"/>
    </source>
</evidence>
<dbReference type="KEGG" id="sgp:SpiGrapes_1244"/>
<comment type="caution">
    <text evidence="7">Lacks conserved residue(s) required for the propagation of feature annotation.</text>
</comment>
<dbReference type="OrthoDB" id="9804336at2"/>
<dbReference type="GO" id="GO:0019288">
    <property type="term" value="P:isopentenyl diphosphate biosynthetic process, methylerythritol 4-phosphate pathway"/>
    <property type="evidence" value="ECO:0007669"/>
    <property type="project" value="UniProtKB-UniRule"/>
</dbReference>
<comment type="pathway">
    <text evidence="2 7">Isoprenoid biosynthesis; isopentenyl diphosphate biosynthesis via DXP pathway; isopentenyl diphosphate from 1-deoxy-D-xylulose 5-phosphate: step 4/6.</text>
</comment>
<dbReference type="HAMAP" id="MF_00107">
    <property type="entry name" value="IspF"/>
    <property type="match status" value="1"/>
</dbReference>
<dbReference type="InterPro" id="IPR020555">
    <property type="entry name" value="MECDP_synthase_CS"/>
</dbReference>
<dbReference type="HOGENOM" id="CLU_084630_2_0_12"/>
<dbReference type="EMBL" id="CP003155">
    <property type="protein sequence ID" value="AEV29060.1"/>
    <property type="molecule type" value="Genomic_DNA"/>
</dbReference>
<feature type="binding site" evidence="7">
    <location>
        <position position="10"/>
    </location>
    <ligand>
        <name>a divalent metal cation</name>
        <dbReference type="ChEBI" id="CHEBI:60240"/>
    </ligand>
</feature>
<keyword evidence="4 7" id="KW-0479">Metal-binding</keyword>
<dbReference type="EC" id="4.6.1.12" evidence="3 7"/>
<evidence type="ECO:0000256" key="6">
    <source>
        <dbReference type="ARBA" id="ARBA00023239"/>
    </source>
</evidence>
<dbReference type="UniPathway" id="UPA00056">
    <property type="reaction ID" value="UER00095"/>
</dbReference>
<evidence type="ECO:0000256" key="7">
    <source>
        <dbReference type="HAMAP-Rule" id="MF_00107"/>
    </source>
</evidence>
<evidence type="ECO:0000313" key="10">
    <source>
        <dbReference type="EMBL" id="AEV29060.1"/>
    </source>
</evidence>
<evidence type="ECO:0000256" key="4">
    <source>
        <dbReference type="ARBA" id="ARBA00022723"/>
    </source>
</evidence>
<name>G8QT93_SPHPG</name>
<dbReference type="PANTHER" id="PTHR43181:SF1">
    <property type="entry name" value="2-C-METHYL-D-ERYTHRITOL 2,4-CYCLODIPHOSPHATE SYNTHASE, CHLOROPLASTIC"/>
    <property type="match status" value="1"/>
</dbReference>
<evidence type="ECO:0000256" key="3">
    <source>
        <dbReference type="ARBA" id="ARBA00012579"/>
    </source>
</evidence>
<comment type="function">
    <text evidence="7">Involved in the biosynthesis of isopentenyl diphosphate (IPP) and dimethylallyl diphosphate (DMAPP), two major building blocks of isoprenoid compounds. Catalyzes the conversion of 4-diphosphocytidyl-2-C-methyl-D-erythritol 2-phosphate (CDP-ME2P) to 2-C-methyl-D-erythritol 2,4-cyclodiphosphate (ME-CPP) with a corresponding release of cytidine 5-monophosphate (CMP).</text>
</comment>
<accession>G8QT93</accession>
<evidence type="ECO:0000256" key="5">
    <source>
        <dbReference type="ARBA" id="ARBA00023229"/>
    </source>
</evidence>
<comment type="catalytic activity">
    <reaction evidence="1 7 8">
        <text>4-CDP-2-C-methyl-D-erythritol 2-phosphate = 2-C-methyl-D-erythritol 2,4-cyclic diphosphate + CMP</text>
        <dbReference type="Rhea" id="RHEA:23864"/>
        <dbReference type="ChEBI" id="CHEBI:57919"/>
        <dbReference type="ChEBI" id="CHEBI:58483"/>
        <dbReference type="ChEBI" id="CHEBI:60377"/>
        <dbReference type="EC" id="4.6.1.12"/>
    </reaction>
</comment>
<dbReference type="GO" id="GO:0008685">
    <property type="term" value="F:2-C-methyl-D-erythritol 2,4-cyclodiphosphate synthase activity"/>
    <property type="evidence" value="ECO:0007669"/>
    <property type="project" value="UniProtKB-UniRule"/>
</dbReference>
<keyword evidence="5 7" id="KW-0414">Isoprene biosynthesis</keyword>
<evidence type="ECO:0000256" key="1">
    <source>
        <dbReference type="ARBA" id="ARBA00000200"/>
    </source>
</evidence>
<evidence type="ECO:0000313" key="11">
    <source>
        <dbReference type="Proteomes" id="UP000005632"/>
    </source>
</evidence>
<comment type="cofactor">
    <cofactor evidence="7">
        <name>a divalent metal cation</name>
        <dbReference type="ChEBI" id="CHEBI:60240"/>
    </cofactor>
    <text evidence="7">Binds 1 divalent metal cation per subunit.</text>
</comment>
<dbReference type="InterPro" id="IPR003526">
    <property type="entry name" value="MECDP_synthase"/>
</dbReference>
<dbReference type="Gene3D" id="3.30.1330.50">
    <property type="entry name" value="2-C-methyl-D-erythritol 2,4-cyclodiphosphate synthase"/>
    <property type="match status" value="1"/>
</dbReference>
<dbReference type="Pfam" id="PF02542">
    <property type="entry name" value="YgbB"/>
    <property type="match status" value="1"/>
</dbReference>
<sequence length="160" mass="17356">MRIGTGWDIHPLVEDRKLILGGCLIPHDKGEAAHSDGDVLIHAIIDAILGALAKGDIGSHFPDNDSRFKNADSLLLLQQIRKEELDGKCTISNIDCTVILQKPKLRPYIDMIRDNLSQVLNLQLDQISVKAKTAEGMLNEVGTGDAIIAQAVVLLSPISC</sequence>
<feature type="binding site" evidence="7">
    <location>
        <begin position="8"/>
        <end position="10"/>
    </location>
    <ligand>
        <name>4-CDP-2-C-methyl-D-erythritol 2-phosphate</name>
        <dbReference type="ChEBI" id="CHEBI:57919"/>
    </ligand>
</feature>
<feature type="domain" description="2-C-methyl-D-erythritol 2,4-cyclodiphosphate synthase" evidence="9">
    <location>
        <begin position="1"/>
        <end position="155"/>
    </location>
</feature>
<feature type="binding site" evidence="7">
    <location>
        <position position="8"/>
    </location>
    <ligand>
        <name>a divalent metal cation</name>
        <dbReference type="ChEBI" id="CHEBI:60240"/>
    </ligand>
</feature>
<protein>
    <recommendedName>
        <fullName evidence="3 7">2-C-methyl-D-erythritol 2,4-cyclodiphosphate synthase</fullName>
        <shortName evidence="7">MECDP-synthase</shortName>
        <shortName evidence="7">MECPP-synthase</shortName>
        <shortName evidence="7">MECPS</shortName>
        <ecNumber evidence="3 7">4.6.1.12</ecNumber>
    </recommendedName>
</protein>
<evidence type="ECO:0000256" key="8">
    <source>
        <dbReference type="RuleBase" id="RU004395"/>
    </source>
</evidence>
<dbReference type="PROSITE" id="PS01350">
    <property type="entry name" value="ISPF"/>
    <property type="match status" value="1"/>
</dbReference>
<comment type="subunit">
    <text evidence="7">Homotrimer.</text>
</comment>
<dbReference type="PANTHER" id="PTHR43181">
    <property type="entry name" value="2-C-METHYL-D-ERYTHRITOL 2,4-CYCLODIPHOSPHATE SYNTHASE, CHLOROPLASTIC"/>
    <property type="match status" value="1"/>
</dbReference>
<dbReference type="STRING" id="158190.SpiGrapes_1244"/>
<keyword evidence="6 7" id="KW-0456">Lyase</keyword>
<dbReference type="SUPFAM" id="SSF69765">
    <property type="entry name" value="IpsF-like"/>
    <property type="match status" value="1"/>
</dbReference>
<dbReference type="CDD" id="cd00554">
    <property type="entry name" value="MECDP_synthase"/>
    <property type="match status" value="1"/>
</dbReference>
<feature type="binding site" evidence="7">
    <location>
        <position position="42"/>
    </location>
    <ligand>
        <name>a divalent metal cation</name>
        <dbReference type="ChEBI" id="CHEBI:60240"/>
    </ligand>
</feature>
<gene>
    <name evidence="7" type="primary">ispF</name>
    <name evidence="10" type="ordered locus">SpiGrapes_1244</name>
</gene>
<proteinExistence type="inferred from homology"/>
<feature type="binding site" evidence="7">
    <location>
        <begin position="61"/>
        <end position="65"/>
    </location>
    <ligand>
        <name>4-CDP-2-C-methyl-D-erythritol 2-phosphate</name>
        <dbReference type="ChEBI" id="CHEBI:57919"/>
    </ligand>
</feature>
<dbReference type="GO" id="GO:0016114">
    <property type="term" value="P:terpenoid biosynthetic process"/>
    <property type="evidence" value="ECO:0007669"/>
    <property type="project" value="InterPro"/>
</dbReference>
<organism evidence="10 11">
    <name type="scientific">Sphaerochaeta pleomorpha (strain ATCC BAA-1885 / DSM 22778 / Grapes)</name>
    <dbReference type="NCBI Taxonomy" id="158190"/>
    <lineage>
        <taxon>Bacteria</taxon>
        <taxon>Pseudomonadati</taxon>
        <taxon>Spirochaetota</taxon>
        <taxon>Spirochaetia</taxon>
        <taxon>Spirochaetales</taxon>
        <taxon>Sphaerochaetaceae</taxon>
        <taxon>Sphaerochaeta</taxon>
    </lineage>
</organism>
<comment type="similarity">
    <text evidence="7 8">Belongs to the IspF family.</text>
</comment>
<dbReference type="Proteomes" id="UP000005632">
    <property type="component" value="Chromosome"/>
</dbReference>
<dbReference type="eggNOG" id="COG0245">
    <property type="taxonomic scope" value="Bacteria"/>
</dbReference>
<dbReference type="AlphaFoldDB" id="G8QT93"/>
<reference evidence="10 11" key="1">
    <citation type="submission" date="2011-11" db="EMBL/GenBank/DDBJ databases">
        <title>Complete sequence of Spirochaeta sp. grapes.</title>
        <authorList>
            <consortium name="US DOE Joint Genome Institute"/>
            <person name="Lucas S."/>
            <person name="Han J."/>
            <person name="Lapidus A."/>
            <person name="Cheng J.-F."/>
            <person name="Goodwin L."/>
            <person name="Pitluck S."/>
            <person name="Peters L."/>
            <person name="Ovchinnikova G."/>
            <person name="Munk A.C."/>
            <person name="Detter J.C."/>
            <person name="Han C."/>
            <person name="Tapia R."/>
            <person name="Land M."/>
            <person name="Hauser L."/>
            <person name="Kyrpides N."/>
            <person name="Ivanova N."/>
            <person name="Pagani I."/>
            <person name="Ritalahtilisa K."/>
            <person name="Loeffler F."/>
            <person name="Woyke T."/>
        </authorList>
    </citation>
    <scope>NUCLEOTIDE SEQUENCE [LARGE SCALE GENOMIC DNA]</scope>
    <source>
        <strain evidence="11">ATCC BAA-1885 / DSM 22778 / Grapes</strain>
    </source>
</reference>
<dbReference type="InterPro" id="IPR036571">
    <property type="entry name" value="MECDP_synthase_sf"/>
</dbReference>
<feature type="site" description="Transition state stabilizer" evidence="7">
    <location>
        <position position="133"/>
    </location>
</feature>
<dbReference type="NCBIfam" id="TIGR00151">
    <property type="entry name" value="ispF"/>
    <property type="match status" value="1"/>
</dbReference>
<feature type="binding site" evidence="7">
    <location>
        <begin position="34"/>
        <end position="35"/>
    </location>
    <ligand>
        <name>4-CDP-2-C-methyl-D-erythritol 2-phosphate</name>
        <dbReference type="ChEBI" id="CHEBI:57919"/>
    </ligand>
</feature>
<evidence type="ECO:0000259" key="9">
    <source>
        <dbReference type="Pfam" id="PF02542"/>
    </source>
</evidence>
<feature type="site" description="Transition state stabilizer" evidence="7">
    <location>
        <position position="34"/>
    </location>
</feature>
<dbReference type="GO" id="GO:0046872">
    <property type="term" value="F:metal ion binding"/>
    <property type="evidence" value="ECO:0007669"/>
    <property type="project" value="UniProtKB-KW"/>
</dbReference>
<feature type="binding site" evidence="7">
    <location>
        <begin position="56"/>
        <end position="58"/>
    </location>
    <ligand>
        <name>4-CDP-2-C-methyl-D-erythritol 2-phosphate</name>
        <dbReference type="ChEBI" id="CHEBI:57919"/>
    </ligand>
</feature>
<dbReference type="RefSeq" id="WP_014269909.1">
    <property type="nucleotide sequence ID" value="NC_016633.1"/>
</dbReference>